<evidence type="ECO:0000256" key="9">
    <source>
        <dbReference type="ARBA" id="ARBA00023141"/>
    </source>
</evidence>
<evidence type="ECO:0000256" key="8">
    <source>
        <dbReference type="ARBA" id="ARBA00022898"/>
    </source>
</evidence>
<evidence type="ECO:0000256" key="1">
    <source>
        <dbReference type="ARBA" id="ARBA00001933"/>
    </source>
</evidence>
<dbReference type="OrthoDB" id="9766131at2"/>
<keyword evidence="8 12" id="KW-0663">Pyridoxal phosphate</keyword>
<comment type="cofactor">
    <cofactor evidence="1 12">
        <name>pyridoxal 5'-phosphate</name>
        <dbReference type="ChEBI" id="CHEBI:597326"/>
    </cofactor>
</comment>
<evidence type="ECO:0000256" key="2">
    <source>
        <dbReference type="ARBA" id="ARBA00002786"/>
    </source>
</evidence>
<dbReference type="GO" id="GO:0005737">
    <property type="term" value="C:cytoplasm"/>
    <property type="evidence" value="ECO:0007669"/>
    <property type="project" value="TreeGrafter"/>
</dbReference>
<evidence type="ECO:0000256" key="10">
    <source>
        <dbReference type="ARBA" id="ARBA00023239"/>
    </source>
</evidence>
<comment type="pathway">
    <text evidence="3 12">Amino-acid biosynthesis; L-tryptophan biosynthesis; L-tryptophan from chorismate: step 5/5.</text>
</comment>
<dbReference type="EMBL" id="SLWR01000001">
    <property type="protein sequence ID" value="TCO51714.1"/>
    <property type="molecule type" value="Genomic_DNA"/>
</dbReference>
<evidence type="ECO:0000313" key="15">
    <source>
        <dbReference type="Proteomes" id="UP000295573"/>
    </source>
</evidence>
<comment type="subunit">
    <text evidence="5 12">Tetramer of two alpha and two beta chains.</text>
</comment>
<dbReference type="InterPro" id="IPR023026">
    <property type="entry name" value="Trp_synth_beta/beta-like"/>
</dbReference>
<feature type="modified residue" description="N6-(pyridoxal phosphate)lysine" evidence="12">
    <location>
        <position position="90"/>
    </location>
</feature>
<dbReference type="SUPFAM" id="SSF53686">
    <property type="entry name" value="Tryptophan synthase beta subunit-like PLP-dependent enzymes"/>
    <property type="match status" value="1"/>
</dbReference>
<evidence type="ECO:0000256" key="4">
    <source>
        <dbReference type="ARBA" id="ARBA00009982"/>
    </source>
</evidence>
<dbReference type="EC" id="4.2.1.20" evidence="12"/>
<protein>
    <recommendedName>
        <fullName evidence="12">Tryptophan synthase beta chain</fullName>
        <ecNumber evidence="12">4.2.1.20</ecNumber>
    </recommendedName>
</protein>
<keyword evidence="9 12" id="KW-0057">Aromatic amino acid biosynthesis</keyword>
<dbReference type="NCBIfam" id="TIGR00263">
    <property type="entry name" value="trpB"/>
    <property type="match status" value="1"/>
</dbReference>
<evidence type="ECO:0000256" key="11">
    <source>
        <dbReference type="ARBA" id="ARBA00049047"/>
    </source>
</evidence>
<evidence type="ECO:0000256" key="12">
    <source>
        <dbReference type="HAMAP-Rule" id="MF_00133"/>
    </source>
</evidence>
<organism evidence="14 15">
    <name type="scientific">Kribbella antiqua</name>
    <dbReference type="NCBI Taxonomy" id="2512217"/>
    <lineage>
        <taxon>Bacteria</taxon>
        <taxon>Bacillati</taxon>
        <taxon>Actinomycetota</taxon>
        <taxon>Actinomycetes</taxon>
        <taxon>Propionibacteriales</taxon>
        <taxon>Kribbellaceae</taxon>
        <taxon>Kribbella</taxon>
    </lineage>
</organism>
<dbReference type="GO" id="GO:0004834">
    <property type="term" value="F:tryptophan synthase activity"/>
    <property type="evidence" value="ECO:0007669"/>
    <property type="project" value="UniProtKB-UniRule"/>
</dbReference>
<evidence type="ECO:0000256" key="5">
    <source>
        <dbReference type="ARBA" id="ARBA00011270"/>
    </source>
</evidence>
<dbReference type="UniPathway" id="UPA00035">
    <property type="reaction ID" value="UER00044"/>
</dbReference>
<dbReference type="InterPro" id="IPR006654">
    <property type="entry name" value="Trp_synth_beta"/>
</dbReference>
<dbReference type="FunFam" id="3.40.50.1100:FF:000001">
    <property type="entry name" value="Tryptophan synthase beta chain"/>
    <property type="match status" value="1"/>
</dbReference>
<dbReference type="AlphaFoldDB" id="A0A4R2J1A8"/>
<comment type="function">
    <text evidence="2 12">The beta subunit is responsible for the synthesis of L-tryptophan from indole and L-serine.</text>
</comment>
<dbReference type="PIRSF" id="PIRSF001413">
    <property type="entry name" value="Trp_syn_beta"/>
    <property type="match status" value="1"/>
</dbReference>
<dbReference type="Proteomes" id="UP000295573">
    <property type="component" value="Unassembled WGS sequence"/>
</dbReference>
<dbReference type="RefSeq" id="WP_132143759.1">
    <property type="nucleotide sequence ID" value="NZ_SLWR01000001.1"/>
</dbReference>
<proteinExistence type="inferred from homology"/>
<dbReference type="FunFam" id="3.40.50.1100:FF:000004">
    <property type="entry name" value="Tryptophan synthase beta chain"/>
    <property type="match status" value="1"/>
</dbReference>
<evidence type="ECO:0000256" key="7">
    <source>
        <dbReference type="ARBA" id="ARBA00022822"/>
    </source>
</evidence>
<feature type="domain" description="Tryptophan synthase beta chain-like PALP" evidence="13">
    <location>
        <begin position="60"/>
        <end position="380"/>
    </location>
</feature>
<reference evidence="14 15" key="1">
    <citation type="journal article" date="2015" name="Stand. Genomic Sci.">
        <title>Genomic Encyclopedia of Bacterial and Archaeal Type Strains, Phase III: the genomes of soil and plant-associated and newly described type strains.</title>
        <authorList>
            <person name="Whitman W.B."/>
            <person name="Woyke T."/>
            <person name="Klenk H.P."/>
            <person name="Zhou Y."/>
            <person name="Lilburn T.G."/>
            <person name="Beck B.J."/>
            <person name="De Vos P."/>
            <person name="Vandamme P."/>
            <person name="Eisen J.A."/>
            <person name="Garrity G."/>
            <person name="Hugenholtz P."/>
            <person name="Kyrpides N.C."/>
        </authorList>
    </citation>
    <scope>NUCLEOTIDE SEQUENCE [LARGE SCALE GENOMIC DNA]</scope>
    <source>
        <strain evidence="14 15">VKM Ac-2541</strain>
    </source>
</reference>
<evidence type="ECO:0000313" key="14">
    <source>
        <dbReference type="EMBL" id="TCO51714.1"/>
    </source>
</evidence>
<evidence type="ECO:0000256" key="6">
    <source>
        <dbReference type="ARBA" id="ARBA00022605"/>
    </source>
</evidence>
<evidence type="ECO:0000256" key="3">
    <source>
        <dbReference type="ARBA" id="ARBA00004733"/>
    </source>
</evidence>
<keyword evidence="10 12" id="KW-0456">Lyase</keyword>
<comment type="caution">
    <text evidence="14">The sequence shown here is derived from an EMBL/GenBank/DDBJ whole genome shotgun (WGS) entry which is preliminary data.</text>
</comment>
<keyword evidence="15" id="KW-1185">Reference proteome</keyword>
<dbReference type="InterPro" id="IPR001926">
    <property type="entry name" value="TrpB-like_PALP"/>
</dbReference>
<dbReference type="Pfam" id="PF00291">
    <property type="entry name" value="PALP"/>
    <property type="match status" value="1"/>
</dbReference>
<gene>
    <name evidence="12" type="primary">trpB</name>
    <name evidence="14" type="ORF">EV646_101708</name>
</gene>
<name>A0A4R2J1A8_9ACTN</name>
<dbReference type="Gene3D" id="3.40.50.1100">
    <property type="match status" value="2"/>
</dbReference>
<dbReference type="PANTHER" id="PTHR48077:SF3">
    <property type="entry name" value="TRYPTOPHAN SYNTHASE"/>
    <property type="match status" value="1"/>
</dbReference>
<dbReference type="HAMAP" id="MF_00133">
    <property type="entry name" value="Trp_synth_beta"/>
    <property type="match status" value="1"/>
</dbReference>
<dbReference type="PANTHER" id="PTHR48077">
    <property type="entry name" value="TRYPTOPHAN SYNTHASE-RELATED"/>
    <property type="match status" value="1"/>
</dbReference>
<sequence length="404" mass="43115">MSTVLPDQLGHFGRFGGRFMPEALIAPLDELTKAWQEAMADKEFTDEFERMLREYIGAPSLLYDATRLSDVAGARILLKREDLNHTGAHKIRNAIGQALLTKRMGKTRVIAETGAGQHGVATATACAYLDLECVVYMGEVDTERQALNVARMKLLGAEVISVKTGSRTLKDAINEALRDWVASVDKTHYILGTAAGSHPFPAMVRDFVRGIGDEAREQSLELLGKLPDAAVASVGGGSNAIGLFAAFIPDTDVKLYGIEPGGDGFETGRHAATITAGQVGVLHGARSFLLQDEDGQTMESHSISAGLDYPGVGPEHAWLAETGRASYRPITDAEAMEAFRLLSRTEGIIPAIESAHAVAGALDIAKELGPEATILINLSGRGDKDMDTAVSWFGLIDGEAAGRE</sequence>
<accession>A0A4R2J1A8</accession>
<dbReference type="InterPro" id="IPR036052">
    <property type="entry name" value="TrpB-like_PALP_sf"/>
</dbReference>
<comment type="similarity">
    <text evidence="4 12">Belongs to the TrpB family.</text>
</comment>
<comment type="catalytic activity">
    <reaction evidence="11 12">
        <text>(1S,2R)-1-C-(indol-3-yl)glycerol 3-phosphate + L-serine = D-glyceraldehyde 3-phosphate + L-tryptophan + H2O</text>
        <dbReference type="Rhea" id="RHEA:10532"/>
        <dbReference type="ChEBI" id="CHEBI:15377"/>
        <dbReference type="ChEBI" id="CHEBI:33384"/>
        <dbReference type="ChEBI" id="CHEBI:57912"/>
        <dbReference type="ChEBI" id="CHEBI:58866"/>
        <dbReference type="ChEBI" id="CHEBI:59776"/>
        <dbReference type="EC" id="4.2.1.20"/>
    </reaction>
</comment>
<evidence type="ECO:0000259" key="13">
    <source>
        <dbReference type="Pfam" id="PF00291"/>
    </source>
</evidence>
<dbReference type="CDD" id="cd06446">
    <property type="entry name" value="Trp-synth_B"/>
    <property type="match status" value="1"/>
</dbReference>
<keyword evidence="6 12" id="KW-0028">Amino-acid biosynthesis</keyword>
<keyword evidence="7 12" id="KW-0822">Tryptophan biosynthesis</keyword>